<keyword evidence="2" id="KW-1185">Reference proteome</keyword>
<dbReference type="VEuPathDB" id="MicrosporidiaDB:H312_01712"/>
<evidence type="ECO:0000313" key="2">
    <source>
        <dbReference type="Proteomes" id="UP000030655"/>
    </source>
</evidence>
<organism evidence="1 2">
    <name type="scientific">Anncaliia algerae PRA339</name>
    <dbReference type="NCBI Taxonomy" id="1288291"/>
    <lineage>
        <taxon>Eukaryota</taxon>
        <taxon>Fungi</taxon>
        <taxon>Fungi incertae sedis</taxon>
        <taxon>Microsporidia</taxon>
        <taxon>Tubulinosematoidea</taxon>
        <taxon>Tubulinosematidae</taxon>
        <taxon>Anncaliia</taxon>
    </lineage>
</organism>
<proteinExistence type="predicted"/>
<sequence length="160" mass="18087">MIIFFRIVTSFFLIDENSGLYITTLNNVFTLTDDINRATDLIPTTDGCGVHYLFQDKVSGLVLDVIDGVAQLTNYAGLERQRFSLLFDVQGKFQLSKGDYYFVRNQDKFVWTEGLCGTEYKNGFLLINSRKSFTLPALDIPEIGMESLMRTTQAAKLGLL</sequence>
<dbReference type="HOGENOM" id="CLU_1763133_0_0_1"/>
<dbReference type="OrthoDB" id="2186812at2759"/>
<dbReference type="Proteomes" id="UP000030655">
    <property type="component" value="Unassembled WGS sequence"/>
</dbReference>
<dbReference type="EMBL" id="KK365159">
    <property type="protein sequence ID" value="KCZ80884.1"/>
    <property type="molecule type" value="Genomic_DNA"/>
</dbReference>
<accession>A0A059F1K0</accession>
<protein>
    <submittedName>
        <fullName evidence="1">Uncharacterized protein</fullName>
    </submittedName>
</protein>
<name>A0A059F1K0_9MICR</name>
<reference evidence="2" key="1">
    <citation type="submission" date="2013-02" db="EMBL/GenBank/DDBJ databases">
        <authorList>
            <consortium name="The Broad Institute Genome Sequencing Platform"/>
            <person name="Cuomo C."/>
            <person name="Becnel J."/>
            <person name="Sanscrainte N."/>
            <person name="Walker B."/>
            <person name="Young S.K."/>
            <person name="Zeng Q."/>
            <person name="Gargeya S."/>
            <person name="Fitzgerald M."/>
            <person name="Haas B."/>
            <person name="Abouelleil A."/>
            <person name="Alvarado L."/>
            <person name="Arachchi H.M."/>
            <person name="Berlin A.M."/>
            <person name="Chapman S.B."/>
            <person name="Dewar J."/>
            <person name="Goldberg J."/>
            <person name="Griggs A."/>
            <person name="Gujja S."/>
            <person name="Hansen M."/>
            <person name="Howarth C."/>
            <person name="Imamovic A."/>
            <person name="Larimer J."/>
            <person name="McCowan C."/>
            <person name="Murphy C."/>
            <person name="Neiman D."/>
            <person name="Pearson M."/>
            <person name="Priest M."/>
            <person name="Roberts A."/>
            <person name="Saif S."/>
            <person name="Shea T."/>
            <person name="Sisk P."/>
            <person name="Sykes S."/>
            <person name="Wortman J."/>
            <person name="Nusbaum C."/>
            <person name="Birren B."/>
        </authorList>
    </citation>
    <scope>NUCLEOTIDE SEQUENCE [LARGE SCALE GENOMIC DNA]</scope>
    <source>
        <strain evidence="2">PRA339</strain>
    </source>
</reference>
<evidence type="ECO:0000313" key="1">
    <source>
        <dbReference type="EMBL" id="KCZ80884.1"/>
    </source>
</evidence>
<reference evidence="1 2" key="2">
    <citation type="submission" date="2014-03" db="EMBL/GenBank/DDBJ databases">
        <title>The Genome Sequence of Anncaliia algerae insect isolate PRA339.</title>
        <authorList>
            <consortium name="The Broad Institute Genome Sequencing Platform"/>
            <consortium name="The Broad Institute Genome Sequencing Center for Infectious Disease"/>
            <person name="Cuomo C."/>
            <person name="Becnel J."/>
            <person name="Sanscrainte N."/>
            <person name="Walker B."/>
            <person name="Young S.K."/>
            <person name="Zeng Q."/>
            <person name="Gargeya S."/>
            <person name="Fitzgerald M."/>
            <person name="Haas B."/>
            <person name="Abouelleil A."/>
            <person name="Alvarado L."/>
            <person name="Arachchi H.M."/>
            <person name="Berlin A.M."/>
            <person name="Chapman S.B."/>
            <person name="Dewar J."/>
            <person name="Goldberg J."/>
            <person name="Griggs A."/>
            <person name="Gujja S."/>
            <person name="Hansen M."/>
            <person name="Howarth C."/>
            <person name="Imamovic A."/>
            <person name="Larimer J."/>
            <person name="McCowan C."/>
            <person name="Murphy C."/>
            <person name="Neiman D."/>
            <person name="Pearson M."/>
            <person name="Priest M."/>
            <person name="Roberts A."/>
            <person name="Saif S."/>
            <person name="Shea T."/>
            <person name="Sisk P."/>
            <person name="Sykes S."/>
            <person name="Wortman J."/>
            <person name="Nusbaum C."/>
            <person name="Birren B."/>
        </authorList>
    </citation>
    <scope>NUCLEOTIDE SEQUENCE [LARGE SCALE GENOMIC DNA]</scope>
    <source>
        <strain evidence="1 2">PRA339</strain>
    </source>
</reference>
<gene>
    <name evidence="1" type="ORF">H312_01712</name>
</gene>
<dbReference type="AlphaFoldDB" id="A0A059F1K0"/>